<gene>
    <name evidence="1" type="ORF">rsdtw13_10850</name>
</gene>
<evidence type="ECO:0000313" key="2">
    <source>
        <dbReference type="Proteomes" id="UP001058074"/>
    </source>
</evidence>
<dbReference type="Proteomes" id="UP001058074">
    <property type="component" value="Unassembled WGS sequence"/>
</dbReference>
<protein>
    <submittedName>
        <fullName evidence="1">PBSX family phage terminase large subunit</fullName>
    </submittedName>
</protein>
<proteinExistence type="predicted"/>
<dbReference type="EMBL" id="BROD01000001">
    <property type="protein sequence ID" value="GKX65827.1"/>
    <property type="molecule type" value="Genomic_DNA"/>
</dbReference>
<name>A0ACB5R9G5_9CLOT</name>
<organism evidence="1 2">
    <name type="scientific">Inconstantimicrobium mannanitabidum</name>
    <dbReference type="NCBI Taxonomy" id="1604901"/>
    <lineage>
        <taxon>Bacteria</taxon>
        <taxon>Bacillati</taxon>
        <taxon>Bacillota</taxon>
        <taxon>Clostridia</taxon>
        <taxon>Eubacteriales</taxon>
        <taxon>Clostridiaceae</taxon>
        <taxon>Inconstantimicrobium</taxon>
    </lineage>
</organism>
<accession>A0ACB5R9G5</accession>
<comment type="caution">
    <text evidence="1">The sequence shown here is derived from an EMBL/GenBank/DDBJ whole genome shotgun (WGS) entry which is preliminary data.</text>
</comment>
<evidence type="ECO:0000313" key="1">
    <source>
        <dbReference type="EMBL" id="GKX65827.1"/>
    </source>
</evidence>
<sequence>MFNEIYLPQLENYNTRFNVFYGGAGSGKSHFVFQKMILKYLKCENRKCLVVRKTQNSLKDSCFSLIKQILSDWKLYDQCKINKTDLTIELPNGSNFIFKGLDDSERLKSINGIDDIIVEECTEIDDFSFDQLCLRLRSKKPYNQVHVMFNPIDKSNWVYKRWFANGYNKKNTIVLHTTYKNNKFLPKEYIDNLLEMEKNNHAYYNIYALGEFATLDKLVYTNWKVDTFDYHTILKEVKYSKAIFSLDFGFTNDPTAFVCSVIDKVNKKIWIFDEFQEKGLLNDEIAAKIIQMGFRKEVIVCDSAEPKSIEELKRNGLDRVKGAVKGKDSIINGINLLQQYEIIVNAKCTYIIEELKNYTWAKDKSTGEYKNVPIDQYNHGLDALRYGISTEIGTKDNKLKTYDLRKLGL</sequence>
<reference evidence="1" key="1">
    <citation type="journal article" date="2025" name="Int. J. Syst. Evol. Microbiol.">
        <title>Inconstantimicrobium mannanitabidum sp. nov., a novel member of the family Clostridiaceae isolated from anoxic soil under the treatment of reductive soil disinfestation.</title>
        <authorList>
            <person name="Ueki A."/>
            <person name="Tonouchi A."/>
            <person name="Honma S."/>
            <person name="Kaku N."/>
            <person name="Ueki K."/>
        </authorList>
    </citation>
    <scope>NUCLEOTIDE SEQUENCE</scope>
    <source>
        <strain evidence="1">TW13</strain>
    </source>
</reference>
<keyword evidence="2" id="KW-1185">Reference proteome</keyword>